<feature type="non-terminal residue" evidence="7">
    <location>
        <position position="53"/>
    </location>
</feature>
<feature type="repeat" description="Solcar" evidence="5">
    <location>
        <begin position="2"/>
        <end position="53"/>
    </location>
</feature>
<sequence length="53" mass="6204">MFNIHWCEIYIATTGGLATAVGYPLDTIKVRIQTQHMYSGIWHCIRSTYEREK</sequence>
<dbReference type="STRING" id="137246.A0A401TQT8"/>
<dbReference type="SUPFAM" id="SSF103506">
    <property type="entry name" value="Mitochondrial carrier"/>
    <property type="match status" value="1"/>
</dbReference>
<dbReference type="PROSITE" id="PS50920">
    <property type="entry name" value="SOLCAR"/>
    <property type="match status" value="1"/>
</dbReference>
<protein>
    <submittedName>
        <fullName evidence="7">Uncharacterized protein</fullName>
    </submittedName>
</protein>
<comment type="similarity">
    <text evidence="2 6">Belongs to the mitochondrial carrier (TC 2.A.29) family.</text>
</comment>
<evidence type="ECO:0000256" key="1">
    <source>
        <dbReference type="ARBA" id="ARBA00004141"/>
    </source>
</evidence>
<reference evidence="7 8" key="1">
    <citation type="journal article" date="2018" name="Nat. Ecol. Evol.">
        <title>Shark genomes provide insights into elasmobranch evolution and the origin of vertebrates.</title>
        <authorList>
            <person name="Hara Y"/>
            <person name="Yamaguchi K"/>
            <person name="Onimaru K"/>
            <person name="Kadota M"/>
            <person name="Koyanagi M"/>
            <person name="Keeley SD"/>
            <person name="Tatsumi K"/>
            <person name="Tanaka K"/>
            <person name="Motone F"/>
            <person name="Kageyama Y"/>
            <person name="Nozu R"/>
            <person name="Adachi N"/>
            <person name="Nishimura O"/>
            <person name="Nakagawa R"/>
            <person name="Tanegashima C"/>
            <person name="Kiyatake I"/>
            <person name="Matsumoto R"/>
            <person name="Murakumo K"/>
            <person name="Nishida K"/>
            <person name="Terakita A"/>
            <person name="Kuratani S"/>
            <person name="Sato K"/>
            <person name="Hyodo S Kuraku.S."/>
        </authorList>
    </citation>
    <scope>NUCLEOTIDE SEQUENCE [LARGE SCALE GENOMIC DNA]</scope>
</reference>
<evidence type="ECO:0000256" key="3">
    <source>
        <dbReference type="ARBA" id="ARBA00022692"/>
    </source>
</evidence>
<evidence type="ECO:0000256" key="2">
    <source>
        <dbReference type="ARBA" id="ARBA00006375"/>
    </source>
</evidence>
<name>A0A401TQT8_CHIPU</name>
<evidence type="ECO:0000313" key="8">
    <source>
        <dbReference type="Proteomes" id="UP000287033"/>
    </source>
</evidence>
<dbReference type="AlphaFoldDB" id="A0A401TQT8"/>
<gene>
    <name evidence="7" type="ORF">chiPu_0028800</name>
</gene>
<proteinExistence type="inferred from homology"/>
<dbReference type="Pfam" id="PF00153">
    <property type="entry name" value="Mito_carr"/>
    <property type="match status" value="1"/>
</dbReference>
<dbReference type="InterPro" id="IPR023395">
    <property type="entry name" value="MCP_dom_sf"/>
</dbReference>
<keyword evidence="4 5" id="KW-0472">Membrane</keyword>
<keyword evidence="8" id="KW-1185">Reference proteome</keyword>
<dbReference type="GO" id="GO:0016020">
    <property type="term" value="C:membrane"/>
    <property type="evidence" value="ECO:0007669"/>
    <property type="project" value="UniProtKB-SubCell"/>
</dbReference>
<comment type="caution">
    <text evidence="7">The sequence shown here is derived from an EMBL/GenBank/DDBJ whole genome shotgun (WGS) entry which is preliminary data.</text>
</comment>
<dbReference type="InterPro" id="IPR018108">
    <property type="entry name" value="MCP_transmembrane"/>
</dbReference>
<keyword evidence="3 5" id="KW-0812">Transmembrane</keyword>
<dbReference type="Gene3D" id="1.50.40.10">
    <property type="entry name" value="Mitochondrial carrier domain"/>
    <property type="match status" value="1"/>
</dbReference>
<dbReference type="Proteomes" id="UP000287033">
    <property type="component" value="Unassembled WGS sequence"/>
</dbReference>
<dbReference type="EMBL" id="BEZZ01140638">
    <property type="protein sequence ID" value="GCC44972.1"/>
    <property type="molecule type" value="Genomic_DNA"/>
</dbReference>
<accession>A0A401TQT8</accession>
<evidence type="ECO:0000256" key="5">
    <source>
        <dbReference type="PROSITE-ProRule" id="PRU00282"/>
    </source>
</evidence>
<dbReference type="OrthoDB" id="193856at2759"/>
<evidence type="ECO:0000256" key="4">
    <source>
        <dbReference type="ARBA" id="ARBA00023136"/>
    </source>
</evidence>
<evidence type="ECO:0000313" key="7">
    <source>
        <dbReference type="EMBL" id="GCC44972.1"/>
    </source>
</evidence>
<organism evidence="7 8">
    <name type="scientific">Chiloscyllium punctatum</name>
    <name type="common">Brownbanded bambooshark</name>
    <name type="synonym">Hemiscyllium punctatum</name>
    <dbReference type="NCBI Taxonomy" id="137246"/>
    <lineage>
        <taxon>Eukaryota</taxon>
        <taxon>Metazoa</taxon>
        <taxon>Chordata</taxon>
        <taxon>Craniata</taxon>
        <taxon>Vertebrata</taxon>
        <taxon>Chondrichthyes</taxon>
        <taxon>Elasmobranchii</taxon>
        <taxon>Galeomorphii</taxon>
        <taxon>Galeoidea</taxon>
        <taxon>Orectolobiformes</taxon>
        <taxon>Hemiscylliidae</taxon>
        <taxon>Chiloscyllium</taxon>
    </lineage>
</organism>
<evidence type="ECO:0000256" key="6">
    <source>
        <dbReference type="RuleBase" id="RU000488"/>
    </source>
</evidence>
<comment type="subcellular location">
    <subcellularLocation>
        <location evidence="1">Membrane</location>
        <topology evidence="1">Multi-pass membrane protein</topology>
    </subcellularLocation>
</comment>
<keyword evidence="6" id="KW-0813">Transport</keyword>